<organism evidence="7 8">
    <name type="scientific">Archangium lansingense</name>
    <dbReference type="NCBI Taxonomy" id="2995310"/>
    <lineage>
        <taxon>Bacteria</taxon>
        <taxon>Pseudomonadati</taxon>
        <taxon>Myxococcota</taxon>
        <taxon>Myxococcia</taxon>
        <taxon>Myxococcales</taxon>
        <taxon>Cystobacterineae</taxon>
        <taxon>Archangiaceae</taxon>
        <taxon>Archangium</taxon>
    </lineage>
</organism>
<evidence type="ECO:0000256" key="4">
    <source>
        <dbReference type="ARBA" id="ARBA00022989"/>
    </source>
</evidence>
<keyword evidence="2" id="KW-1003">Cell membrane</keyword>
<comment type="caution">
    <text evidence="7">The sequence shown here is derived from an EMBL/GenBank/DDBJ whole genome shotgun (WGS) entry which is preliminary data.</text>
</comment>
<evidence type="ECO:0000256" key="5">
    <source>
        <dbReference type="ARBA" id="ARBA00023136"/>
    </source>
</evidence>
<comment type="subcellular location">
    <subcellularLocation>
        <location evidence="1">Cell membrane</location>
        <topology evidence="1">Multi-pass membrane protein</topology>
    </subcellularLocation>
</comment>
<feature type="transmembrane region" description="Helical" evidence="6">
    <location>
        <begin position="302"/>
        <end position="321"/>
    </location>
</feature>
<keyword evidence="3 6" id="KW-0812">Transmembrane</keyword>
<dbReference type="PANTHER" id="PTHR33529:SF2">
    <property type="entry name" value="LIPOPOLYSACCHARIDE EXPORT SYSTEM PERMEASE PROTEIN LPTG"/>
    <property type="match status" value="1"/>
</dbReference>
<keyword evidence="4 6" id="KW-1133">Transmembrane helix</keyword>
<sequence length="374" mass="41726">MKGTLFRYVVRTYLQFAVGILAAVLSIFLVVDFVDRARQYTGEGWVWNVLVLYANKALVATQQLGPVALLLAAGTSISSLRKRGEVTAMQSLTFGPNALYLPVALCVAVACVGLIAFDEWVVVDAARRVEEITTQRFNRWGDWGVYHTPKQWFRKGDHIFYLRAGNAQEGFENVAILTVTPEFRLGRRLDAQSMRPVEGTRWQLSGVVERSFTKDGQSQVRQVAEAEYDLGVTPYTFRLRPGRPEQMRIPVLREQIRVRGEVGRDTRQFSLVLYNRFSHPLASLPAALLAVGLALRPGRKGHLTVAIVEGLLISVTMWGLMVVTRTLALSERMAPAVAAWLPVVLLSVAAALLWLRGEGFLRSRQRLLPPLGRG</sequence>
<evidence type="ECO:0000256" key="3">
    <source>
        <dbReference type="ARBA" id="ARBA00022692"/>
    </source>
</evidence>
<feature type="transmembrane region" description="Helical" evidence="6">
    <location>
        <begin position="12"/>
        <end position="31"/>
    </location>
</feature>
<evidence type="ECO:0000313" key="7">
    <source>
        <dbReference type="EMBL" id="MCY1076898.1"/>
    </source>
</evidence>
<evidence type="ECO:0000256" key="2">
    <source>
        <dbReference type="ARBA" id="ARBA00022475"/>
    </source>
</evidence>
<protein>
    <submittedName>
        <fullName evidence="7">LptF/LptG family permease</fullName>
    </submittedName>
</protein>
<dbReference type="Proteomes" id="UP001207654">
    <property type="component" value="Unassembled WGS sequence"/>
</dbReference>
<dbReference type="PANTHER" id="PTHR33529">
    <property type="entry name" value="SLR0882 PROTEIN-RELATED"/>
    <property type="match status" value="1"/>
</dbReference>
<feature type="transmembrane region" description="Helical" evidence="6">
    <location>
        <begin position="333"/>
        <end position="355"/>
    </location>
</feature>
<dbReference type="Pfam" id="PF03739">
    <property type="entry name" value="LptF_LptG"/>
    <property type="match status" value="1"/>
</dbReference>
<dbReference type="InterPro" id="IPR005495">
    <property type="entry name" value="LptG/LptF_permease"/>
</dbReference>
<gene>
    <name evidence="7" type="ORF">OV287_20675</name>
</gene>
<proteinExistence type="predicted"/>
<evidence type="ECO:0000313" key="8">
    <source>
        <dbReference type="Proteomes" id="UP001207654"/>
    </source>
</evidence>
<reference evidence="7 8" key="1">
    <citation type="submission" date="2022-11" db="EMBL/GenBank/DDBJ databases">
        <title>Minimal conservation of predation-associated metabolite biosynthetic gene clusters underscores biosynthetic potential of Myxococcota including descriptions for ten novel species: Archangium lansinium sp. nov., Myxococcus landrumus sp. nov., Nannocystis bai.</title>
        <authorList>
            <person name="Ahearne A."/>
            <person name="Stevens C."/>
            <person name="Phillips K."/>
        </authorList>
    </citation>
    <scope>NUCLEOTIDE SEQUENCE [LARGE SCALE GENOMIC DNA]</scope>
    <source>
        <strain evidence="7 8">MIWBW</strain>
    </source>
</reference>
<keyword evidence="5 6" id="KW-0472">Membrane</keyword>
<dbReference type="EMBL" id="JAPNKA010000001">
    <property type="protein sequence ID" value="MCY1076898.1"/>
    <property type="molecule type" value="Genomic_DNA"/>
</dbReference>
<dbReference type="RefSeq" id="WP_267535759.1">
    <property type="nucleotide sequence ID" value="NZ_JAPNKA010000001.1"/>
</dbReference>
<feature type="transmembrane region" description="Helical" evidence="6">
    <location>
        <begin position="98"/>
        <end position="117"/>
    </location>
</feature>
<accession>A0ABT4A5I0</accession>
<evidence type="ECO:0000256" key="6">
    <source>
        <dbReference type="SAM" id="Phobius"/>
    </source>
</evidence>
<evidence type="ECO:0000256" key="1">
    <source>
        <dbReference type="ARBA" id="ARBA00004651"/>
    </source>
</evidence>
<name>A0ABT4A5I0_9BACT</name>
<keyword evidence="8" id="KW-1185">Reference proteome</keyword>